<sequence length="295" mass="31123">MHLPLCAVLFAAVTLPSATGARAAMAQGTPATAVSAMTCAAGAVADVPALRWQGDASLKSATWKVALGPRRVSARIVVVDVDPARVALSLDLARNGGVLMPWTLNAAPDTVLLAMNAGQFTDEGPWGWVVHRGREWQQPGVGPLSGAFVVDSAGGVRIVAARAIDSVQAAGRVREALQSFPLLLEQGRPSRVLCDPTATLDREHRDIRLALGVRADGHLLIALSRYDGAGRFAERLPIGPTTMEMSAIMRRLGAVDALMLDGGLSAQLLLRHGTITQRWDGLRSVPLALVGHRIP</sequence>
<dbReference type="InterPro" id="IPR018711">
    <property type="entry name" value="NAGPA"/>
</dbReference>
<keyword evidence="4" id="KW-1185">Reference proteome</keyword>
<dbReference type="Pfam" id="PF09992">
    <property type="entry name" value="NAGPA"/>
    <property type="match status" value="1"/>
</dbReference>
<organism evidence="3 4">
    <name type="scientific">Gemmatimonas groenlandica</name>
    <dbReference type="NCBI Taxonomy" id="2732249"/>
    <lineage>
        <taxon>Bacteria</taxon>
        <taxon>Pseudomonadati</taxon>
        <taxon>Gemmatimonadota</taxon>
        <taxon>Gemmatimonadia</taxon>
        <taxon>Gemmatimonadales</taxon>
        <taxon>Gemmatimonadaceae</taxon>
        <taxon>Gemmatimonas</taxon>
    </lineage>
</organism>
<dbReference type="Proteomes" id="UP000500938">
    <property type="component" value="Chromosome"/>
</dbReference>
<dbReference type="RefSeq" id="WP_171227388.1">
    <property type="nucleotide sequence ID" value="NZ_CP053085.1"/>
</dbReference>
<dbReference type="GO" id="GO:0016798">
    <property type="term" value="F:hydrolase activity, acting on glycosyl bonds"/>
    <property type="evidence" value="ECO:0007669"/>
    <property type="project" value="UniProtKB-KW"/>
</dbReference>
<reference evidence="3 4" key="1">
    <citation type="submission" date="2020-05" db="EMBL/GenBank/DDBJ databases">
        <title>Complete genome sequence of Gemmatimonas greenlandica TET16.</title>
        <authorList>
            <person name="Zeng Y."/>
        </authorList>
    </citation>
    <scope>NUCLEOTIDE SEQUENCE [LARGE SCALE GENOMIC DNA]</scope>
    <source>
        <strain evidence="3 4">TET16</strain>
    </source>
</reference>
<accession>A0A6M4IYI4</accession>
<name>A0A6M4IYI4_9BACT</name>
<proteinExistence type="predicted"/>
<feature type="chain" id="PRO_5026719912" evidence="1">
    <location>
        <begin position="27"/>
        <end position="295"/>
    </location>
</feature>
<protein>
    <submittedName>
        <fullName evidence="3">Phosphodiester glycosidase family protein</fullName>
    </submittedName>
</protein>
<evidence type="ECO:0000313" key="4">
    <source>
        <dbReference type="Proteomes" id="UP000500938"/>
    </source>
</evidence>
<evidence type="ECO:0000259" key="2">
    <source>
        <dbReference type="Pfam" id="PF09992"/>
    </source>
</evidence>
<dbReference type="AlphaFoldDB" id="A0A6M4IYI4"/>
<feature type="signal peptide" evidence="1">
    <location>
        <begin position="1"/>
        <end position="26"/>
    </location>
</feature>
<keyword evidence="1" id="KW-0732">Signal</keyword>
<feature type="domain" description="Phosphodiester glycosidase" evidence="2">
    <location>
        <begin position="111"/>
        <end position="289"/>
    </location>
</feature>
<dbReference type="EMBL" id="CP053085">
    <property type="protein sequence ID" value="QJR37952.1"/>
    <property type="molecule type" value="Genomic_DNA"/>
</dbReference>
<keyword evidence="3" id="KW-0326">Glycosidase</keyword>
<keyword evidence="3" id="KW-0378">Hydrolase</keyword>
<dbReference type="KEGG" id="ggr:HKW67_21690"/>
<evidence type="ECO:0000256" key="1">
    <source>
        <dbReference type="SAM" id="SignalP"/>
    </source>
</evidence>
<evidence type="ECO:0000313" key="3">
    <source>
        <dbReference type="EMBL" id="QJR37952.1"/>
    </source>
</evidence>
<gene>
    <name evidence="3" type="ORF">HKW67_21690</name>
</gene>